<comment type="caution">
    <text evidence="1">The sequence shown here is derived from an EMBL/GenBank/DDBJ whole genome shotgun (WGS) entry which is preliminary data.</text>
</comment>
<reference evidence="1 2" key="1">
    <citation type="journal article" date="2024" name="Plant J.">
        <title>Genome sequences and population genomics reveal climatic adaptation and genomic divergence between two closely related sweetgum species.</title>
        <authorList>
            <person name="Xu W.Q."/>
            <person name="Ren C.Q."/>
            <person name="Zhang X.Y."/>
            <person name="Comes H.P."/>
            <person name="Liu X.H."/>
            <person name="Li Y.G."/>
            <person name="Kettle C.J."/>
            <person name="Jalonen R."/>
            <person name="Gaisberger H."/>
            <person name="Ma Y.Z."/>
            <person name="Qiu Y.X."/>
        </authorList>
    </citation>
    <scope>NUCLEOTIDE SEQUENCE [LARGE SCALE GENOMIC DNA]</scope>
    <source>
        <strain evidence="1">Hangzhou</strain>
    </source>
</reference>
<dbReference type="EMBL" id="JBBPBK010000004">
    <property type="protein sequence ID" value="KAK9287354.1"/>
    <property type="molecule type" value="Genomic_DNA"/>
</dbReference>
<dbReference type="Proteomes" id="UP001415857">
    <property type="component" value="Unassembled WGS sequence"/>
</dbReference>
<dbReference type="AlphaFoldDB" id="A0AAP0RZI6"/>
<accession>A0AAP0RZI6</accession>
<keyword evidence="2" id="KW-1185">Reference proteome</keyword>
<gene>
    <name evidence="1" type="ORF">L1049_015771</name>
</gene>
<evidence type="ECO:0000313" key="2">
    <source>
        <dbReference type="Proteomes" id="UP001415857"/>
    </source>
</evidence>
<protein>
    <submittedName>
        <fullName evidence="1">Uncharacterized protein</fullName>
    </submittedName>
</protein>
<proteinExistence type="predicted"/>
<evidence type="ECO:0000313" key="1">
    <source>
        <dbReference type="EMBL" id="KAK9287354.1"/>
    </source>
</evidence>
<name>A0AAP0RZI6_LIQFO</name>
<sequence>MSSSSGCWSNVRAWMNLGRASREATRSMLSMTFGEADVGGGELDGSEVDLGLEILGNSLCCFGEDGCVERGGDYSYLDAAGGEESGHVEGWEHVALSHQWEEKDVKLTSFSHVVLENREGE</sequence>
<organism evidence="1 2">
    <name type="scientific">Liquidambar formosana</name>
    <name type="common">Formosan gum</name>
    <dbReference type="NCBI Taxonomy" id="63359"/>
    <lineage>
        <taxon>Eukaryota</taxon>
        <taxon>Viridiplantae</taxon>
        <taxon>Streptophyta</taxon>
        <taxon>Embryophyta</taxon>
        <taxon>Tracheophyta</taxon>
        <taxon>Spermatophyta</taxon>
        <taxon>Magnoliopsida</taxon>
        <taxon>eudicotyledons</taxon>
        <taxon>Gunneridae</taxon>
        <taxon>Pentapetalae</taxon>
        <taxon>Saxifragales</taxon>
        <taxon>Altingiaceae</taxon>
        <taxon>Liquidambar</taxon>
    </lineage>
</organism>